<dbReference type="NCBIfam" id="NF008168">
    <property type="entry name" value="PRK10917.2-2"/>
    <property type="match status" value="1"/>
</dbReference>
<protein>
    <recommendedName>
        <fullName evidence="2 15">ATP-dependent DNA helicase RecG</fullName>
        <ecNumber evidence="13 15">5.6.2.4</ecNumber>
    </recommendedName>
</protein>
<evidence type="ECO:0000256" key="3">
    <source>
        <dbReference type="ARBA" id="ARBA00022741"/>
    </source>
</evidence>
<comment type="function">
    <text evidence="15">Plays a critical role in recombination and DNA repair. Helps process Holliday junction intermediates to mature products by catalyzing branch migration. Has replication fork regression activity, unwinds stalled or blocked replication forks to make a HJ that can be resolved. Has a DNA unwinding activity characteristic of a DNA helicase with 3'-5' polarity.</text>
</comment>
<dbReference type="PANTHER" id="PTHR47964">
    <property type="entry name" value="ATP-DEPENDENT DNA HELICASE HOMOLOG RECG, CHLOROPLASTIC"/>
    <property type="match status" value="1"/>
</dbReference>
<evidence type="ECO:0000256" key="7">
    <source>
        <dbReference type="ARBA" id="ARBA00022840"/>
    </source>
</evidence>
<dbReference type="SMART" id="SM00487">
    <property type="entry name" value="DEXDc"/>
    <property type="match status" value="1"/>
</dbReference>
<dbReference type="InterPro" id="IPR045562">
    <property type="entry name" value="RecG_dom3_C"/>
</dbReference>
<dbReference type="SUPFAM" id="SSF50249">
    <property type="entry name" value="Nucleic acid-binding proteins"/>
    <property type="match status" value="1"/>
</dbReference>
<dbReference type="Pfam" id="PF00271">
    <property type="entry name" value="Helicase_C"/>
    <property type="match status" value="1"/>
</dbReference>
<proteinExistence type="inferred from homology"/>
<evidence type="ECO:0000313" key="18">
    <source>
        <dbReference type="EMBL" id="PXX79030.1"/>
    </source>
</evidence>
<comment type="similarity">
    <text evidence="1 15">Belongs to the helicase family. RecG subfamily.</text>
</comment>
<dbReference type="EC" id="5.6.2.4" evidence="13 15"/>
<dbReference type="InterPro" id="IPR001650">
    <property type="entry name" value="Helicase_C-like"/>
</dbReference>
<dbReference type="GO" id="GO:0005524">
    <property type="term" value="F:ATP binding"/>
    <property type="evidence" value="ECO:0007669"/>
    <property type="project" value="UniProtKB-KW"/>
</dbReference>
<dbReference type="GO" id="GO:0006310">
    <property type="term" value="P:DNA recombination"/>
    <property type="evidence" value="ECO:0007669"/>
    <property type="project" value="UniProtKB-UniRule"/>
</dbReference>
<dbReference type="InterPro" id="IPR012340">
    <property type="entry name" value="NA-bd_OB-fold"/>
</dbReference>
<dbReference type="Gene3D" id="3.40.50.300">
    <property type="entry name" value="P-loop containing nucleotide triphosphate hydrolases"/>
    <property type="match status" value="2"/>
</dbReference>
<keyword evidence="6 15" id="KW-0347">Helicase</keyword>
<evidence type="ECO:0000313" key="19">
    <source>
        <dbReference type="Proteomes" id="UP000247612"/>
    </source>
</evidence>
<keyword evidence="7 15" id="KW-0067">ATP-binding</keyword>
<evidence type="ECO:0000259" key="16">
    <source>
        <dbReference type="PROSITE" id="PS51192"/>
    </source>
</evidence>
<evidence type="ECO:0000256" key="14">
    <source>
        <dbReference type="ARBA" id="ARBA00048988"/>
    </source>
</evidence>
<dbReference type="STRING" id="1034346.GCA_000313565_01203"/>
<evidence type="ECO:0000256" key="11">
    <source>
        <dbReference type="ARBA" id="ARBA00023235"/>
    </source>
</evidence>
<gene>
    <name evidence="18" type="ORF">DES51_106149</name>
</gene>
<evidence type="ECO:0000256" key="1">
    <source>
        <dbReference type="ARBA" id="ARBA00007504"/>
    </source>
</evidence>
<dbReference type="SMART" id="SM00490">
    <property type="entry name" value="HELICc"/>
    <property type="match status" value="1"/>
</dbReference>
<dbReference type="Pfam" id="PF17191">
    <property type="entry name" value="RecG_wedge"/>
    <property type="match status" value="1"/>
</dbReference>
<keyword evidence="8" id="KW-0238">DNA-binding</keyword>
<keyword evidence="4 15" id="KW-0227">DNA damage</keyword>
<name>A0A318KN62_9FIRM</name>
<evidence type="ECO:0000259" key="17">
    <source>
        <dbReference type="PROSITE" id="PS51194"/>
    </source>
</evidence>
<sequence length="667" mass="75761">MELKKLKITDKKIELLTLMGIDSGEALLAHYPFRYEEIVQKPFNEWQKDDKITCEGIIVSQARVLRFGSNRSMTKFSILIDEEVIDCTIYNRPWTSAFAMEKKITVMGTYQGDHKLVCTNYNFQPISEQIGLHPVYSTREGISQKDWQKLIQKAIDGMLREVEDVIPEDYRQKYHLLHKRDALYFIHKPPSMNHVKQAIRTLKYEEFLMFQLCMQSMRLENSQNRGIEKHFSIDQVMELKRSLAFELTEDQQNAIMDILHDLSSSKSMMRLVQGDVGCGKTMVAAFALYACICAHKQGAFMAPTELLAKQHTANLKRLFADHDVVIELYCSSLKNSEKKDILERLKNNQIDILIGTHALFQEDVSFYDLGLVIADEQHRFGVQQRRALLAKGEKVDFLLMSATPIPRTLASSYYGDLDVSTIAQLPKGRSIITTKVVKSASMKPILNEVLTLIDEGNQAYVVCPSIETNEEMKIKGVEEIYEGMRKTLKGYNIGLIHGRMSTEEKDRIMNDFLAKQIDVLVATTVIEVGVDVKDANIMVIYDAHRFGLSQLHQLRGRVGRGNRPGYCYLLSSSKDETSMARLKILENTSDGFEIAKQDLIMRGPGDILGIRQSGVPGFILGDFVLDSNVLETARQDACELLKAFAQGAYPDLKNLVMKTVDSTKYLD</sequence>
<comment type="catalytic activity">
    <reaction evidence="12 15">
        <text>Couples ATP hydrolysis with the unwinding of duplex DNA by translocating in the 3'-5' direction.</text>
        <dbReference type="EC" id="5.6.2.4"/>
    </reaction>
</comment>
<feature type="domain" description="Helicase ATP-binding" evidence="16">
    <location>
        <begin position="261"/>
        <end position="422"/>
    </location>
</feature>
<evidence type="ECO:0000256" key="10">
    <source>
        <dbReference type="ARBA" id="ARBA00023204"/>
    </source>
</evidence>
<keyword evidence="19" id="KW-1185">Reference proteome</keyword>
<comment type="caution">
    <text evidence="18">The sequence shown here is derived from an EMBL/GenBank/DDBJ whole genome shotgun (WGS) entry which is preliminary data.</text>
</comment>
<evidence type="ECO:0000256" key="15">
    <source>
        <dbReference type="RuleBase" id="RU363016"/>
    </source>
</evidence>
<dbReference type="InterPro" id="IPR033454">
    <property type="entry name" value="RecG_wedge"/>
</dbReference>
<dbReference type="GO" id="GO:0006281">
    <property type="term" value="P:DNA repair"/>
    <property type="evidence" value="ECO:0007669"/>
    <property type="project" value="UniProtKB-UniRule"/>
</dbReference>
<dbReference type="GO" id="GO:0016887">
    <property type="term" value="F:ATP hydrolysis activity"/>
    <property type="evidence" value="ECO:0007669"/>
    <property type="project" value="RHEA"/>
</dbReference>
<dbReference type="GO" id="GO:0003677">
    <property type="term" value="F:DNA binding"/>
    <property type="evidence" value="ECO:0007669"/>
    <property type="project" value="UniProtKB-KW"/>
</dbReference>
<dbReference type="GO" id="GO:0043138">
    <property type="term" value="F:3'-5' DNA helicase activity"/>
    <property type="evidence" value="ECO:0007669"/>
    <property type="project" value="UniProtKB-EC"/>
</dbReference>
<keyword evidence="5 15" id="KW-0378">Hydrolase</keyword>
<dbReference type="NCBIfam" id="TIGR00643">
    <property type="entry name" value="recG"/>
    <property type="match status" value="1"/>
</dbReference>
<dbReference type="InterPro" id="IPR011545">
    <property type="entry name" value="DEAD/DEAH_box_helicase_dom"/>
</dbReference>
<dbReference type="Pfam" id="PF19833">
    <property type="entry name" value="RecG_dom3_C"/>
    <property type="match status" value="1"/>
</dbReference>
<keyword evidence="11" id="KW-0413">Isomerase</keyword>
<accession>A0A318KN62</accession>
<evidence type="ECO:0000256" key="2">
    <source>
        <dbReference type="ARBA" id="ARBA00017846"/>
    </source>
</evidence>
<evidence type="ECO:0000256" key="4">
    <source>
        <dbReference type="ARBA" id="ARBA00022763"/>
    </source>
</evidence>
<dbReference type="InterPro" id="IPR004609">
    <property type="entry name" value="ATP-dep_DNA_helicase_RecG"/>
</dbReference>
<dbReference type="NCBIfam" id="NF008165">
    <property type="entry name" value="PRK10917.1-3"/>
    <property type="match status" value="1"/>
</dbReference>
<reference evidence="18 19" key="1">
    <citation type="submission" date="2018-05" db="EMBL/GenBank/DDBJ databases">
        <title>Genomic Encyclopedia of Type Strains, Phase IV (KMG-IV): sequencing the most valuable type-strain genomes for metagenomic binning, comparative biology and taxonomic classification.</title>
        <authorList>
            <person name="Goeker M."/>
        </authorList>
    </citation>
    <scope>NUCLEOTIDE SEQUENCE [LARGE SCALE GENOMIC DNA]</scope>
    <source>
        <strain evidence="18 19">JC118</strain>
    </source>
</reference>
<dbReference type="SUPFAM" id="SSF52540">
    <property type="entry name" value="P-loop containing nucleoside triphosphate hydrolases"/>
    <property type="match status" value="2"/>
</dbReference>
<evidence type="ECO:0000256" key="13">
    <source>
        <dbReference type="ARBA" id="ARBA00034808"/>
    </source>
</evidence>
<evidence type="ECO:0000256" key="12">
    <source>
        <dbReference type="ARBA" id="ARBA00034617"/>
    </source>
</evidence>
<organism evidence="18 19">
    <name type="scientific">Dielma fastidiosa</name>
    <dbReference type="NCBI Taxonomy" id="1034346"/>
    <lineage>
        <taxon>Bacteria</taxon>
        <taxon>Bacillati</taxon>
        <taxon>Bacillota</taxon>
        <taxon>Erysipelotrichia</taxon>
        <taxon>Erysipelotrichales</taxon>
        <taxon>Erysipelotrichaceae</taxon>
        <taxon>Dielma</taxon>
    </lineage>
</organism>
<evidence type="ECO:0000256" key="5">
    <source>
        <dbReference type="ARBA" id="ARBA00022801"/>
    </source>
</evidence>
<dbReference type="PROSITE" id="PS51192">
    <property type="entry name" value="HELICASE_ATP_BIND_1"/>
    <property type="match status" value="1"/>
</dbReference>
<dbReference type="RefSeq" id="WP_110370614.1">
    <property type="nucleotide sequence ID" value="NZ_QJKH01000006.1"/>
</dbReference>
<keyword evidence="9 15" id="KW-0233">DNA recombination</keyword>
<dbReference type="PANTHER" id="PTHR47964:SF1">
    <property type="entry name" value="ATP-DEPENDENT DNA HELICASE HOMOLOG RECG, CHLOROPLASTIC"/>
    <property type="match status" value="1"/>
</dbReference>
<dbReference type="Proteomes" id="UP000247612">
    <property type="component" value="Unassembled WGS sequence"/>
</dbReference>
<comment type="catalytic activity">
    <reaction evidence="14 15">
        <text>ATP + H2O = ADP + phosphate + H(+)</text>
        <dbReference type="Rhea" id="RHEA:13065"/>
        <dbReference type="ChEBI" id="CHEBI:15377"/>
        <dbReference type="ChEBI" id="CHEBI:15378"/>
        <dbReference type="ChEBI" id="CHEBI:30616"/>
        <dbReference type="ChEBI" id="CHEBI:43474"/>
        <dbReference type="ChEBI" id="CHEBI:456216"/>
        <dbReference type="EC" id="5.6.2.4"/>
    </reaction>
</comment>
<dbReference type="InterPro" id="IPR014001">
    <property type="entry name" value="Helicase_ATP-bd"/>
</dbReference>
<evidence type="ECO:0000256" key="8">
    <source>
        <dbReference type="ARBA" id="ARBA00023125"/>
    </source>
</evidence>
<dbReference type="Pfam" id="PF00270">
    <property type="entry name" value="DEAD"/>
    <property type="match status" value="1"/>
</dbReference>
<keyword evidence="10 15" id="KW-0234">DNA repair</keyword>
<keyword evidence="3 15" id="KW-0547">Nucleotide-binding</keyword>
<dbReference type="PROSITE" id="PS51194">
    <property type="entry name" value="HELICASE_CTER"/>
    <property type="match status" value="1"/>
</dbReference>
<dbReference type="CDD" id="cd17992">
    <property type="entry name" value="DEXHc_RecG"/>
    <property type="match status" value="1"/>
</dbReference>
<dbReference type="EMBL" id="QJKH01000006">
    <property type="protein sequence ID" value="PXX79030.1"/>
    <property type="molecule type" value="Genomic_DNA"/>
</dbReference>
<dbReference type="InterPro" id="IPR047112">
    <property type="entry name" value="RecG/Mfd"/>
</dbReference>
<feature type="domain" description="Helicase C-terminal" evidence="17">
    <location>
        <begin position="445"/>
        <end position="600"/>
    </location>
</feature>
<dbReference type="AlphaFoldDB" id="A0A318KN62"/>
<evidence type="ECO:0000256" key="9">
    <source>
        <dbReference type="ARBA" id="ARBA00023172"/>
    </source>
</evidence>
<dbReference type="InterPro" id="IPR027417">
    <property type="entry name" value="P-loop_NTPase"/>
</dbReference>
<evidence type="ECO:0000256" key="6">
    <source>
        <dbReference type="ARBA" id="ARBA00022806"/>
    </source>
</evidence>